<evidence type="ECO:0000313" key="3">
    <source>
        <dbReference type="Proteomes" id="UP000008363"/>
    </source>
</evidence>
<keyword evidence="1" id="KW-0472">Membrane</keyword>
<proteinExistence type="predicted"/>
<dbReference type="OrthoDB" id="9967838at2"/>
<dbReference type="Proteomes" id="UP000008363">
    <property type="component" value="Unassembled WGS sequence"/>
</dbReference>
<sequence>MSDDESVGGRRSGFWLRRLWSDERGMVTVEAAYVIAAIVGVVVLGIGAIVGASVQIRCTDAAREAARLTAAGDPSARTVAARLAGDRARISITDNGAQVVVEVRSPIPLIGAIEMSAYAVAAKEPTAATAVADLPAEVPP</sequence>
<reference evidence="2 3" key="1">
    <citation type="submission" date="2012-08" db="EMBL/GenBank/DDBJ databases">
        <title>Whole genome shotgun sequence of Gordonia rhizosphera NBRC 16068.</title>
        <authorList>
            <person name="Takarada H."/>
            <person name="Isaki S."/>
            <person name="Hosoyama A."/>
            <person name="Tsuchikane K."/>
            <person name="Katsumata H."/>
            <person name="Baba S."/>
            <person name="Ohji S."/>
            <person name="Yamazaki S."/>
            <person name="Fujita N."/>
        </authorList>
    </citation>
    <scope>NUCLEOTIDE SEQUENCE [LARGE SCALE GENOMIC DNA]</scope>
    <source>
        <strain evidence="2 3">NBRC 16068</strain>
    </source>
</reference>
<dbReference type="RefSeq" id="WP_006330901.1">
    <property type="nucleotide sequence ID" value="NZ_BAHC01000048.1"/>
</dbReference>
<accession>K6W5R2</accession>
<dbReference type="NCBIfam" id="NF041390">
    <property type="entry name" value="TadE_Rv3655c"/>
    <property type="match status" value="1"/>
</dbReference>
<keyword evidence="1" id="KW-1133">Transmembrane helix</keyword>
<keyword evidence="3" id="KW-1185">Reference proteome</keyword>
<dbReference type="InterPro" id="IPR049790">
    <property type="entry name" value="Rv3655c/TadE"/>
</dbReference>
<protein>
    <recommendedName>
        <fullName evidence="4">Pilus assembly protein TadE</fullName>
    </recommendedName>
</protein>
<name>K6W5R2_9ACTN</name>
<gene>
    <name evidence="2" type="ORF">GORHZ_048_00180</name>
</gene>
<dbReference type="STRING" id="1108045.GORHZ_048_00180"/>
<evidence type="ECO:0000313" key="2">
    <source>
        <dbReference type="EMBL" id="GAB89041.1"/>
    </source>
</evidence>
<dbReference type="AlphaFoldDB" id="K6W5R2"/>
<dbReference type="EMBL" id="BAHC01000048">
    <property type="protein sequence ID" value="GAB89041.1"/>
    <property type="molecule type" value="Genomic_DNA"/>
</dbReference>
<dbReference type="eggNOG" id="ENOG5033A2X">
    <property type="taxonomic scope" value="Bacteria"/>
</dbReference>
<feature type="transmembrane region" description="Helical" evidence="1">
    <location>
        <begin position="31"/>
        <end position="54"/>
    </location>
</feature>
<organism evidence="2 3">
    <name type="scientific">Gordonia rhizosphera NBRC 16068</name>
    <dbReference type="NCBI Taxonomy" id="1108045"/>
    <lineage>
        <taxon>Bacteria</taxon>
        <taxon>Bacillati</taxon>
        <taxon>Actinomycetota</taxon>
        <taxon>Actinomycetes</taxon>
        <taxon>Mycobacteriales</taxon>
        <taxon>Gordoniaceae</taxon>
        <taxon>Gordonia</taxon>
    </lineage>
</organism>
<keyword evidence="1" id="KW-0812">Transmembrane</keyword>
<comment type="caution">
    <text evidence="2">The sequence shown here is derived from an EMBL/GenBank/DDBJ whole genome shotgun (WGS) entry which is preliminary data.</text>
</comment>
<evidence type="ECO:0000256" key="1">
    <source>
        <dbReference type="SAM" id="Phobius"/>
    </source>
</evidence>
<evidence type="ECO:0008006" key="4">
    <source>
        <dbReference type="Google" id="ProtNLM"/>
    </source>
</evidence>